<dbReference type="Proteomes" id="UP000000954">
    <property type="component" value="Chromosome"/>
</dbReference>
<dbReference type="EC" id="5.4.99.-" evidence="6"/>
<dbReference type="SUPFAM" id="SSF55120">
    <property type="entry name" value="Pseudouridine synthase"/>
    <property type="match status" value="1"/>
</dbReference>
<dbReference type="InterPro" id="IPR002942">
    <property type="entry name" value="S4_RNA-bd"/>
</dbReference>
<dbReference type="PROSITE" id="PS01149">
    <property type="entry name" value="PSI_RSU"/>
    <property type="match status" value="1"/>
</dbReference>
<dbReference type="PANTHER" id="PTHR47683">
    <property type="entry name" value="PSEUDOURIDINE SYNTHASE FAMILY PROTEIN-RELATED"/>
    <property type="match status" value="1"/>
</dbReference>
<dbReference type="Pfam" id="PF01479">
    <property type="entry name" value="S4"/>
    <property type="match status" value="1"/>
</dbReference>
<dbReference type="KEGG" id="ccu:Ccur_06820"/>
<evidence type="ECO:0000256" key="6">
    <source>
        <dbReference type="RuleBase" id="RU003887"/>
    </source>
</evidence>
<organism evidence="9 10">
    <name type="scientific">Cryptobacterium curtum (strain ATCC 700683 / DSM 15641 / CCUG 43107 / 12-3)</name>
    <dbReference type="NCBI Taxonomy" id="469378"/>
    <lineage>
        <taxon>Bacteria</taxon>
        <taxon>Bacillati</taxon>
        <taxon>Actinomycetota</taxon>
        <taxon>Coriobacteriia</taxon>
        <taxon>Eggerthellales</taxon>
        <taxon>Eggerthellaceae</taxon>
        <taxon>Cryptobacterium</taxon>
    </lineage>
</organism>
<feature type="region of interest" description="Disordered" evidence="7">
    <location>
        <begin position="1"/>
        <end position="28"/>
    </location>
</feature>
<dbReference type="InterPro" id="IPR018496">
    <property type="entry name" value="PsdUridine_synth_RsuA/RluB_CS"/>
</dbReference>
<dbReference type="eggNOG" id="COG1187">
    <property type="taxonomic scope" value="Bacteria"/>
</dbReference>
<name>C7MNA2_CRYCD</name>
<keyword evidence="10" id="KW-1185">Reference proteome</keyword>
<evidence type="ECO:0000256" key="2">
    <source>
        <dbReference type="ARBA" id="ARBA00008348"/>
    </source>
</evidence>
<dbReference type="Gene3D" id="3.10.290.10">
    <property type="entry name" value="RNA-binding S4 domain"/>
    <property type="match status" value="1"/>
</dbReference>
<dbReference type="HOGENOM" id="CLU_024979_1_2_11"/>
<dbReference type="STRING" id="469378.Ccur_06820"/>
<evidence type="ECO:0000313" key="10">
    <source>
        <dbReference type="Proteomes" id="UP000000954"/>
    </source>
</evidence>
<dbReference type="SMART" id="SM00363">
    <property type="entry name" value="S4"/>
    <property type="match status" value="1"/>
</dbReference>
<reference evidence="9 10" key="1">
    <citation type="journal article" date="2009" name="Stand. Genomic Sci.">
        <title>Complete genome sequence of Cryptobacterium curtum type strain (12-3).</title>
        <authorList>
            <person name="Mavrommatis K."/>
            <person name="Pukall R."/>
            <person name="Rohde C."/>
            <person name="Chen F."/>
            <person name="Sims D."/>
            <person name="Brettin T."/>
            <person name="Kuske C."/>
            <person name="Detter J.C."/>
            <person name="Han C."/>
            <person name="Lapidus A."/>
            <person name="Copeland A."/>
            <person name="Glavina Del Rio T."/>
            <person name="Nolan M."/>
            <person name="Lucas S."/>
            <person name="Tice H."/>
            <person name="Cheng J.F."/>
            <person name="Bruce D."/>
            <person name="Goodwin L."/>
            <person name="Pitluck S."/>
            <person name="Ovchinnikova G."/>
            <person name="Pati A."/>
            <person name="Ivanova N."/>
            <person name="Chen A."/>
            <person name="Palaniappan K."/>
            <person name="Chain P."/>
            <person name="D'haeseleer P."/>
            <person name="Goker M."/>
            <person name="Bristow J."/>
            <person name="Eisen J.A."/>
            <person name="Markowitz V."/>
            <person name="Hugenholtz P."/>
            <person name="Rohde M."/>
            <person name="Klenk H.P."/>
            <person name="Kyrpides N.C."/>
        </authorList>
    </citation>
    <scope>NUCLEOTIDE SEQUENCE [LARGE SCALE GENOMIC DNA]</scope>
    <source>
        <strain evidence="10">ATCC 700683 / DSM 15641 / 12-3</strain>
    </source>
</reference>
<proteinExistence type="inferred from homology"/>
<dbReference type="PROSITE" id="PS50889">
    <property type="entry name" value="S4"/>
    <property type="match status" value="1"/>
</dbReference>
<accession>C7MNA2</accession>
<keyword evidence="4 6" id="KW-0413">Isomerase</keyword>
<evidence type="ECO:0000259" key="8">
    <source>
        <dbReference type="SMART" id="SM00363"/>
    </source>
</evidence>
<evidence type="ECO:0000256" key="3">
    <source>
        <dbReference type="ARBA" id="ARBA00022884"/>
    </source>
</evidence>
<dbReference type="CDD" id="cd02870">
    <property type="entry name" value="PseudoU_synth_RsuA_like"/>
    <property type="match status" value="1"/>
</dbReference>
<dbReference type="CDD" id="cd00165">
    <property type="entry name" value="S4"/>
    <property type="match status" value="1"/>
</dbReference>
<feature type="domain" description="RNA-binding S4" evidence="8">
    <location>
        <begin position="50"/>
        <end position="112"/>
    </location>
</feature>
<dbReference type="InterPro" id="IPR020103">
    <property type="entry name" value="PsdUridine_synth_cat_dom_sf"/>
</dbReference>
<evidence type="ECO:0000256" key="1">
    <source>
        <dbReference type="ARBA" id="ARBA00000073"/>
    </source>
</evidence>
<dbReference type="FunFam" id="3.10.290.10:FF:000003">
    <property type="entry name" value="Pseudouridine synthase"/>
    <property type="match status" value="1"/>
</dbReference>
<dbReference type="NCBIfam" id="TIGR00093">
    <property type="entry name" value="pseudouridine synthase"/>
    <property type="match status" value="1"/>
</dbReference>
<dbReference type="EMBL" id="CP001682">
    <property type="protein sequence ID" value="ACU94392.1"/>
    <property type="molecule type" value="Genomic_DNA"/>
</dbReference>
<sequence length="296" mass="31652">MLPATPEKSKTPETPEISGVSPAIQTQEAPFTSEEVYAWQERLAHHDFPLRLQKFLARAGVASRRGSERLISAGRVAVNGIVITELGTKVDPLVDEVCVDGAIVTWGAPAVTLALNKPAGIITTMKDLRGRRCVADIMPTEQYPGLFPIGRLDQDTTGLLLFSTDGNLGNALLHPSHGVSKVYRATIEGSIGQAALEQLASGILLDDGMTAPARVSVVQAGKKHSVIELELHEGRKHQVKRMCQAVGHPVVKLHRASFGPIDLAGLATGAYRRLEGAELSVLYNAAGLCCPDDEEC</sequence>
<evidence type="ECO:0000256" key="7">
    <source>
        <dbReference type="SAM" id="MobiDB-lite"/>
    </source>
</evidence>
<dbReference type="GO" id="GO:0120159">
    <property type="term" value="F:rRNA pseudouridine synthase activity"/>
    <property type="evidence" value="ECO:0007669"/>
    <property type="project" value="UniProtKB-ARBA"/>
</dbReference>
<dbReference type="OrthoDB" id="9807213at2"/>
<evidence type="ECO:0000313" key="9">
    <source>
        <dbReference type="EMBL" id="ACU94392.1"/>
    </source>
</evidence>
<dbReference type="PANTHER" id="PTHR47683:SF2">
    <property type="entry name" value="RNA-BINDING S4 DOMAIN-CONTAINING PROTEIN"/>
    <property type="match status" value="1"/>
</dbReference>
<dbReference type="InterPro" id="IPR000748">
    <property type="entry name" value="PsdUridine_synth_RsuA/RluB/E/F"/>
</dbReference>
<dbReference type="AlphaFoldDB" id="C7MNA2"/>
<evidence type="ECO:0000256" key="5">
    <source>
        <dbReference type="PROSITE-ProRule" id="PRU00182"/>
    </source>
</evidence>
<dbReference type="GO" id="GO:0005829">
    <property type="term" value="C:cytosol"/>
    <property type="evidence" value="ECO:0007669"/>
    <property type="project" value="UniProtKB-ARBA"/>
</dbReference>
<keyword evidence="3 5" id="KW-0694">RNA-binding</keyword>
<dbReference type="GO" id="GO:0000455">
    <property type="term" value="P:enzyme-directed rRNA pseudouridine synthesis"/>
    <property type="evidence" value="ECO:0007669"/>
    <property type="project" value="UniProtKB-ARBA"/>
</dbReference>
<dbReference type="SUPFAM" id="SSF55174">
    <property type="entry name" value="Alpha-L RNA-binding motif"/>
    <property type="match status" value="1"/>
</dbReference>
<dbReference type="Pfam" id="PF00849">
    <property type="entry name" value="PseudoU_synth_2"/>
    <property type="match status" value="1"/>
</dbReference>
<gene>
    <name evidence="9" type="ordered locus">Ccur_06820</name>
</gene>
<dbReference type="Gene3D" id="3.30.2350.10">
    <property type="entry name" value="Pseudouridine synthase"/>
    <property type="match status" value="1"/>
</dbReference>
<evidence type="ECO:0000256" key="4">
    <source>
        <dbReference type="ARBA" id="ARBA00023235"/>
    </source>
</evidence>
<dbReference type="InterPro" id="IPR050343">
    <property type="entry name" value="RsuA_PseudoU_synthase"/>
</dbReference>
<protein>
    <recommendedName>
        <fullName evidence="6">Pseudouridine synthase</fullName>
        <ecNumber evidence="6">5.4.99.-</ecNumber>
    </recommendedName>
</protein>
<dbReference type="InterPro" id="IPR036986">
    <property type="entry name" value="S4_RNA-bd_sf"/>
</dbReference>
<comment type="catalytic activity">
    <reaction evidence="1">
        <text>a uridine in RNA = a pseudouridine in RNA</text>
        <dbReference type="Rhea" id="RHEA:48348"/>
        <dbReference type="Rhea" id="RHEA-COMP:12068"/>
        <dbReference type="Rhea" id="RHEA-COMP:12069"/>
        <dbReference type="ChEBI" id="CHEBI:65314"/>
        <dbReference type="ChEBI" id="CHEBI:65315"/>
    </reaction>
</comment>
<dbReference type="InterPro" id="IPR006145">
    <property type="entry name" value="PsdUridine_synth_RsuA/RluA"/>
</dbReference>
<dbReference type="GO" id="GO:0003723">
    <property type="term" value="F:RNA binding"/>
    <property type="evidence" value="ECO:0007669"/>
    <property type="project" value="UniProtKB-KW"/>
</dbReference>
<dbReference type="FunFam" id="3.30.70.1560:FF:000001">
    <property type="entry name" value="Pseudouridine synthase"/>
    <property type="match status" value="1"/>
</dbReference>
<comment type="similarity">
    <text evidence="2 6">Belongs to the pseudouridine synthase RsuA family.</text>
</comment>